<accession>A0ABS0AJ30</accession>
<evidence type="ECO:0000313" key="2">
    <source>
        <dbReference type="Proteomes" id="UP000644441"/>
    </source>
</evidence>
<organism evidence="1 2">
    <name type="scientific">Alloalcanivorax venustensis ISO4</name>
    <dbReference type="NCBI Taxonomy" id="1177184"/>
    <lineage>
        <taxon>Bacteria</taxon>
        <taxon>Pseudomonadati</taxon>
        <taxon>Pseudomonadota</taxon>
        <taxon>Gammaproteobacteria</taxon>
        <taxon>Oceanospirillales</taxon>
        <taxon>Alcanivoracaceae</taxon>
        <taxon>Alloalcanivorax</taxon>
    </lineage>
</organism>
<reference evidence="1 2" key="1">
    <citation type="submission" date="2012-09" db="EMBL/GenBank/DDBJ databases">
        <title>Genome Sequence of alkane-degrading Bacterium Alcanivorax venustensis ISO4.</title>
        <authorList>
            <person name="Lai Q."/>
            <person name="Shao Z."/>
        </authorList>
    </citation>
    <scope>NUCLEOTIDE SEQUENCE [LARGE SCALE GENOMIC DNA]</scope>
    <source>
        <strain evidence="1 2">ISO4</strain>
    </source>
</reference>
<sequence>MPPRQLHQCQALAIRADQAVKGMGPGDPWQFLAGLVLRLCGKPLPAILEK</sequence>
<dbReference type="EMBL" id="ARXR01000030">
    <property type="protein sequence ID" value="MBF5054098.1"/>
    <property type="molecule type" value="Genomic_DNA"/>
</dbReference>
<dbReference type="Proteomes" id="UP000644441">
    <property type="component" value="Unassembled WGS sequence"/>
</dbReference>
<dbReference type="Gene3D" id="1.20.272.10">
    <property type="match status" value="1"/>
</dbReference>
<dbReference type="RefSeq" id="WP_228548135.1">
    <property type="nucleotide sequence ID" value="NZ_ARXR01000030.1"/>
</dbReference>
<evidence type="ECO:0000313" key="1">
    <source>
        <dbReference type="EMBL" id="MBF5054098.1"/>
    </source>
</evidence>
<protein>
    <submittedName>
        <fullName evidence="1">DNA polymerase III subunit delta</fullName>
    </submittedName>
</protein>
<dbReference type="SUPFAM" id="SSF48019">
    <property type="entry name" value="post-AAA+ oligomerization domain-like"/>
    <property type="match status" value="1"/>
</dbReference>
<dbReference type="InterPro" id="IPR008921">
    <property type="entry name" value="DNA_pol3_clamp-load_cplx_C"/>
</dbReference>
<proteinExistence type="predicted"/>
<gene>
    <name evidence="1" type="ORF">ISO4_02700</name>
</gene>
<comment type="caution">
    <text evidence="1">The sequence shown here is derived from an EMBL/GenBank/DDBJ whole genome shotgun (WGS) entry which is preliminary data.</text>
</comment>
<keyword evidence="2" id="KW-1185">Reference proteome</keyword>
<name>A0ABS0AJ30_9GAMM</name>